<gene>
    <name evidence="9" type="ORF">NEDG_00644</name>
</gene>
<dbReference type="RefSeq" id="XP_067544159.1">
    <property type="nucleotide sequence ID" value="XM_067688062.1"/>
</dbReference>
<comment type="similarity">
    <text evidence="1 5">Belongs to the peptidase S8 family.</text>
</comment>
<feature type="compositionally biased region" description="Pro residues" evidence="6">
    <location>
        <begin position="90"/>
        <end position="102"/>
    </location>
</feature>
<keyword evidence="3 5" id="KW-0378">Hydrolase</keyword>
<keyword evidence="4 5" id="KW-0720">Serine protease</keyword>
<evidence type="ECO:0000313" key="10">
    <source>
        <dbReference type="Proteomes" id="UP000185944"/>
    </source>
</evidence>
<feature type="compositionally biased region" description="Low complexity" evidence="6">
    <location>
        <begin position="103"/>
        <end position="120"/>
    </location>
</feature>
<comment type="caution">
    <text evidence="9">The sequence shown here is derived from an EMBL/GenBank/DDBJ whole genome shotgun (WGS) entry which is preliminary data.</text>
</comment>
<dbReference type="InterPro" id="IPR000209">
    <property type="entry name" value="Peptidase_S8/S53_dom"/>
</dbReference>
<keyword evidence="7" id="KW-0812">Transmembrane</keyword>
<feature type="transmembrane region" description="Helical" evidence="7">
    <location>
        <begin position="513"/>
        <end position="538"/>
    </location>
</feature>
<sequence length="555" mass="60339">MRRLVFLGAGVYCVRLFSDSITVRLGGIEPGNLSQHPPVVHSIRGGYLRRTENELEVRLEAGQKTEKTGKTETDPKSGSSDTVPFKVLPPHKPSPILSPNPSPGTTSAPTPTSAPSTPKPLTETKNCTVVKTMQPLTQAQKEGLLKELGQSDPGAYIEYEYTKALNGVSVCGGSPAKVSGVLEKMGGITVEAVEENKEYTLAYRQTGLPNNFYTTINNSKQLFHLPLLDSFFNRHVRNSYLLKDSALFRWYRNRYLPLTSTKTGQGVDIYILDGNIGSVHKEARGRVEVLNLQKRVEAYAERHATSMITAAIGTNTGLGKEARAILVPVFSTQKSYLSDIMYGLEKVLERARGGRSVVLLPFAGASSHILDGAMKTFHERNIHVVAASGNDGGSSCAYSPGRSKYVLTVGSLSNSFMPEKWSNSGSCTDVYALGNATVGDVGTYNSLSDTYSTHEGTSISAAYTAGYVAQLIQGSPYTIQLIRHTFTSAETLYYVPIPSTPSSQPLINSKFKANSWLCDVMICLIVIYIALAIIVLICKKRNGKAIVYKKRGGRK</sequence>
<keyword evidence="10" id="KW-1185">Reference proteome</keyword>
<dbReference type="PANTHER" id="PTHR43806:SF11">
    <property type="entry name" value="CEREVISIN-RELATED"/>
    <property type="match status" value="1"/>
</dbReference>
<accession>A0A177EDB3</accession>
<dbReference type="PROSITE" id="PS51892">
    <property type="entry name" value="SUBTILASE"/>
    <property type="match status" value="1"/>
</dbReference>
<protein>
    <recommendedName>
        <fullName evidence="8">Peptidase S8/S53 domain-containing protein</fullName>
    </recommendedName>
</protein>
<dbReference type="OrthoDB" id="206201at2759"/>
<dbReference type="GO" id="GO:0005615">
    <property type="term" value="C:extracellular space"/>
    <property type="evidence" value="ECO:0007669"/>
    <property type="project" value="TreeGrafter"/>
</dbReference>
<dbReference type="Gene3D" id="3.40.50.200">
    <property type="entry name" value="Peptidase S8/S53 domain"/>
    <property type="match status" value="1"/>
</dbReference>
<feature type="active site" description="Charge relay system" evidence="5">
    <location>
        <position position="303"/>
    </location>
</feature>
<evidence type="ECO:0000256" key="4">
    <source>
        <dbReference type="ARBA" id="ARBA00022825"/>
    </source>
</evidence>
<evidence type="ECO:0000256" key="7">
    <source>
        <dbReference type="SAM" id="Phobius"/>
    </source>
</evidence>
<proteinExistence type="inferred from homology"/>
<evidence type="ECO:0000256" key="3">
    <source>
        <dbReference type="ARBA" id="ARBA00022801"/>
    </source>
</evidence>
<dbReference type="InterPro" id="IPR036852">
    <property type="entry name" value="Peptidase_S8/S53_dom_sf"/>
</dbReference>
<dbReference type="InterPro" id="IPR050131">
    <property type="entry name" value="Peptidase_S8_subtilisin-like"/>
</dbReference>
<dbReference type="GeneID" id="93646994"/>
<evidence type="ECO:0000256" key="5">
    <source>
        <dbReference type="PROSITE-ProRule" id="PRU01240"/>
    </source>
</evidence>
<dbReference type="AlphaFoldDB" id="A0A177EDB3"/>
<dbReference type="VEuPathDB" id="MicrosporidiaDB:NEDG_00644"/>
<dbReference type="GO" id="GO:0004252">
    <property type="term" value="F:serine-type endopeptidase activity"/>
    <property type="evidence" value="ECO:0007669"/>
    <property type="project" value="UniProtKB-UniRule"/>
</dbReference>
<dbReference type="STRING" id="1805483.A0A177EDB3"/>
<evidence type="ECO:0000313" key="9">
    <source>
        <dbReference type="EMBL" id="OAG29511.1"/>
    </source>
</evidence>
<feature type="region of interest" description="Disordered" evidence="6">
    <location>
        <begin position="59"/>
        <end position="126"/>
    </location>
</feature>
<name>A0A177EDB3_9MICR</name>
<feature type="domain" description="Peptidase S8/S53" evidence="8">
    <location>
        <begin position="298"/>
        <end position="477"/>
    </location>
</feature>
<dbReference type="SUPFAM" id="SSF52743">
    <property type="entry name" value="Subtilisin-like"/>
    <property type="match status" value="1"/>
</dbReference>
<keyword evidence="7" id="KW-1133">Transmembrane helix</keyword>
<feature type="active site" description="Charge relay system" evidence="5">
    <location>
        <position position="273"/>
    </location>
</feature>
<dbReference type="Proteomes" id="UP000185944">
    <property type="component" value="Unassembled WGS sequence"/>
</dbReference>
<evidence type="ECO:0000256" key="6">
    <source>
        <dbReference type="SAM" id="MobiDB-lite"/>
    </source>
</evidence>
<evidence type="ECO:0000259" key="8">
    <source>
        <dbReference type="Pfam" id="PF00082"/>
    </source>
</evidence>
<dbReference type="Pfam" id="PF00082">
    <property type="entry name" value="Peptidase_S8"/>
    <property type="match status" value="1"/>
</dbReference>
<dbReference type="GO" id="GO:0006508">
    <property type="term" value="P:proteolysis"/>
    <property type="evidence" value="ECO:0007669"/>
    <property type="project" value="UniProtKB-KW"/>
</dbReference>
<dbReference type="EMBL" id="LTDL01000040">
    <property type="protein sequence ID" value="OAG29511.1"/>
    <property type="molecule type" value="Genomic_DNA"/>
</dbReference>
<organism evidence="9 10">
    <name type="scientific">Nematocida displodere</name>
    <dbReference type="NCBI Taxonomy" id="1805483"/>
    <lineage>
        <taxon>Eukaryota</taxon>
        <taxon>Fungi</taxon>
        <taxon>Fungi incertae sedis</taxon>
        <taxon>Microsporidia</taxon>
        <taxon>Nematocida</taxon>
    </lineage>
</organism>
<keyword evidence="7" id="KW-0472">Membrane</keyword>
<reference evidence="9 10" key="1">
    <citation type="submission" date="2016-02" db="EMBL/GenBank/DDBJ databases">
        <title>Discovery of a natural microsporidian pathogen with a broad tissue tropism in Caenorhabditis elegans.</title>
        <authorList>
            <person name="Luallen R.J."/>
            <person name="Reinke A.W."/>
            <person name="Tong L."/>
            <person name="Botts M.R."/>
            <person name="Felix M.-A."/>
            <person name="Troemel E.R."/>
        </authorList>
    </citation>
    <scope>NUCLEOTIDE SEQUENCE [LARGE SCALE GENOMIC DNA]</scope>
    <source>
        <strain evidence="9 10">JUm2807</strain>
    </source>
</reference>
<feature type="compositionally biased region" description="Basic and acidic residues" evidence="6">
    <location>
        <begin position="59"/>
        <end position="75"/>
    </location>
</feature>
<evidence type="ECO:0000256" key="2">
    <source>
        <dbReference type="ARBA" id="ARBA00022670"/>
    </source>
</evidence>
<feature type="active site" description="Charge relay system" evidence="5">
    <location>
        <position position="458"/>
    </location>
</feature>
<evidence type="ECO:0000256" key="1">
    <source>
        <dbReference type="ARBA" id="ARBA00011073"/>
    </source>
</evidence>
<dbReference type="PANTHER" id="PTHR43806">
    <property type="entry name" value="PEPTIDASE S8"/>
    <property type="match status" value="1"/>
</dbReference>
<keyword evidence="2 5" id="KW-0645">Protease</keyword>